<sequence>MQWARQPSPRALSDGNRAGCSAGERSCTPATRGAGSPSVCALLLPCRCHGDVVVVVRACALRQERRERWCRCHLRSCLHLACVRRLLFRRALGRMTDMAPANDEAMPMATNEEAPSKRMITILSQDKEKFVVEKGVATMATLIEDLLADVGEGEDKIPLQNVDARILAKVIEYMKYHFKLTETPQPEDEVRRWDREFVRVDKSTLFHLVLAANYLNIQSLLDLTTQTVAELIKGKTPEQIRAEFGIVNDFTPEEEEEIKRDNAWSEDR</sequence>
<dbReference type="EMBL" id="CM020619">
    <property type="protein sequence ID" value="KAK1864865.1"/>
    <property type="molecule type" value="Genomic_DNA"/>
</dbReference>
<gene>
    <name evidence="1" type="ORF">I4F81_007402</name>
</gene>
<evidence type="ECO:0000313" key="1">
    <source>
        <dbReference type="EMBL" id="KAK1864865.1"/>
    </source>
</evidence>
<keyword evidence="2" id="KW-1185">Reference proteome</keyword>
<proteinExistence type="predicted"/>
<evidence type="ECO:0000313" key="2">
    <source>
        <dbReference type="Proteomes" id="UP000798662"/>
    </source>
</evidence>
<organism evidence="1 2">
    <name type="scientific">Pyropia yezoensis</name>
    <name type="common">Susabi-nori</name>
    <name type="synonym">Porphyra yezoensis</name>
    <dbReference type="NCBI Taxonomy" id="2788"/>
    <lineage>
        <taxon>Eukaryota</taxon>
        <taxon>Rhodophyta</taxon>
        <taxon>Bangiophyceae</taxon>
        <taxon>Bangiales</taxon>
        <taxon>Bangiaceae</taxon>
        <taxon>Pyropia</taxon>
    </lineage>
</organism>
<protein>
    <submittedName>
        <fullName evidence="1">Uncharacterized protein</fullName>
    </submittedName>
</protein>
<accession>A0ACC3C422</accession>
<name>A0ACC3C422_PYRYE</name>
<dbReference type="Proteomes" id="UP000798662">
    <property type="component" value="Chromosome 2"/>
</dbReference>
<comment type="caution">
    <text evidence="1">The sequence shown here is derived from an EMBL/GenBank/DDBJ whole genome shotgun (WGS) entry which is preliminary data.</text>
</comment>
<reference evidence="1" key="1">
    <citation type="submission" date="2019-11" db="EMBL/GenBank/DDBJ databases">
        <title>Nori genome reveals adaptations in red seaweeds to the harsh intertidal environment.</title>
        <authorList>
            <person name="Wang D."/>
            <person name="Mao Y."/>
        </authorList>
    </citation>
    <scope>NUCLEOTIDE SEQUENCE</scope>
    <source>
        <tissue evidence="1">Gametophyte</tissue>
    </source>
</reference>